<keyword evidence="2" id="KW-0150">Chloroplast</keyword>
<protein>
    <submittedName>
        <fullName evidence="2">Uncharacterized protein</fullName>
    </submittedName>
</protein>
<geneLocation type="chloroplast" evidence="2"/>
<keyword evidence="1" id="KW-0812">Transmembrane</keyword>
<evidence type="ECO:0000313" key="2">
    <source>
        <dbReference type="EMBL" id="AYC64209.1"/>
    </source>
</evidence>
<keyword evidence="2" id="KW-0934">Plastid</keyword>
<sequence>MVNVGPFEYVKGLRSYWNYSNWSHRVLSVGYNYKHFQLEHTLYSEFSEPKLQLFMGLDVPGCYFKEMLSSRYVESTPNSQCFEPKKVTGSTPTVVIETVEIEPLTSTTTVEEPEATSHLISMVEDELLEEQALNETENLSVEVGAQTVQETPSTENIQRKQGLSDNQFTLEPKPILIGEQALKAARIAQDLEINPMNAEVEEEGSVAEMMCGQKTYSEQIESQGLAQSEAVPPASLASTAHSSGPIGMGQALAAGVLFLGCTSLVVGHIWHRLNKVFNA</sequence>
<accession>A0A3S5X149</accession>
<gene>
    <name evidence="2" type="primary">orf279</name>
</gene>
<organism evidence="2">
    <name type="scientific">Pseudobryopsis hainanensis</name>
    <dbReference type="NCBI Taxonomy" id="2320808"/>
    <lineage>
        <taxon>Eukaryota</taxon>
        <taxon>Viridiplantae</taxon>
        <taxon>Chlorophyta</taxon>
        <taxon>core chlorophytes</taxon>
        <taxon>Ulvophyceae</taxon>
        <taxon>TCBD clade</taxon>
        <taxon>Bryopsidales</taxon>
        <taxon>Bryopsidineae</taxon>
        <taxon>Pseudobryopsidaceae</taxon>
        <taxon>Pseudobryopsis</taxon>
    </lineage>
</organism>
<feature type="transmembrane region" description="Helical" evidence="1">
    <location>
        <begin position="251"/>
        <end position="270"/>
    </location>
</feature>
<reference evidence="2" key="1">
    <citation type="submission" date="2018-07" db="EMBL/GenBank/DDBJ databases">
        <authorList>
            <person name="Cremen M.C."/>
            <person name="Leliaert F."/>
            <person name="West J."/>
            <person name="Lam D.W."/>
            <person name="Shimada S."/>
            <person name="Lopez-Bautista J.M."/>
            <person name="Verbruggen H."/>
        </authorList>
    </citation>
    <scope>NUCLEOTIDE SEQUENCE</scope>
</reference>
<evidence type="ECO:0000256" key="1">
    <source>
        <dbReference type="SAM" id="Phobius"/>
    </source>
</evidence>
<dbReference type="AlphaFoldDB" id="A0A3S5X149"/>
<proteinExistence type="predicted"/>
<dbReference type="EMBL" id="MH591091">
    <property type="protein sequence ID" value="AYC64209.1"/>
    <property type="molecule type" value="Genomic_DNA"/>
</dbReference>
<reference evidence="2" key="2">
    <citation type="journal article" date="2019" name="Mol. Phylogenet. Evol.">
        <title>Reassessment of the classification of bryopsidales (chlorophyta) based on chloroplast phylogenomic analyses.</title>
        <authorList>
            <person name="Cremen M.C."/>
            <person name="Leliaert F."/>
            <person name="West J."/>
            <person name="Lam D.W."/>
            <person name="Shimada S."/>
            <person name="Lopez-Bautista J.M."/>
            <person name="Verbruggen H."/>
        </authorList>
    </citation>
    <scope>NUCLEOTIDE SEQUENCE</scope>
</reference>
<keyword evidence="1" id="KW-0472">Membrane</keyword>
<keyword evidence="1" id="KW-1133">Transmembrane helix</keyword>
<name>A0A3S5X149_9CHLO</name>